<dbReference type="PANTHER" id="PTHR43861">
    <property type="entry name" value="TRANS-ACONITATE 2-METHYLTRANSFERASE-RELATED"/>
    <property type="match status" value="1"/>
</dbReference>
<evidence type="ECO:0000313" key="3">
    <source>
        <dbReference type="Proteomes" id="UP000235547"/>
    </source>
</evidence>
<name>A0A2N7UH73_9GAMM</name>
<organism evidence="2 3">
    <name type="scientific">Halomonas urumqiensis</name>
    <dbReference type="NCBI Taxonomy" id="1684789"/>
    <lineage>
        <taxon>Bacteria</taxon>
        <taxon>Pseudomonadati</taxon>
        <taxon>Pseudomonadota</taxon>
        <taxon>Gammaproteobacteria</taxon>
        <taxon>Oceanospirillales</taxon>
        <taxon>Halomonadaceae</taxon>
        <taxon>Halomonas</taxon>
    </lineage>
</organism>
<comment type="caution">
    <text evidence="2">The sequence shown here is derived from an EMBL/GenBank/DDBJ whole genome shotgun (WGS) entry which is preliminary data.</text>
</comment>
<dbReference type="InterPro" id="IPR029063">
    <property type="entry name" value="SAM-dependent_MTases_sf"/>
</dbReference>
<sequence>MAMTNERSRAPGQQWNASGYAHHADFVPALGGDVMRLLAPRAGERILDLGCGNGTLTEELEKAGASVLGVDASEDMVDAARARGLDASVVDAHHLPFEHEFDAVFSNAALHWMLKPEAVIAGVRRSLAPGGRFVAEFGGHGNVAAICTALLAALHQRGISGMGRYPWYFPTAEDYRALLMAAGFRVERIELIPRPTPLPTGMAGWLATFANPFLHGLDDALREAILDDAIAWLAPNLCDSHGNWTADYVRLRFKATL</sequence>
<dbReference type="Pfam" id="PF08241">
    <property type="entry name" value="Methyltransf_11"/>
    <property type="match status" value="1"/>
</dbReference>
<dbReference type="InterPro" id="IPR013216">
    <property type="entry name" value="Methyltransf_11"/>
</dbReference>
<keyword evidence="3" id="KW-1185">Reference proteome</keyword>
<evidence type="ECO:0000313" key="2">
    <source>
        <dbReference type="EMBL" id="PMR79753.1"/>
    </source>
</evidence>
<protein>
    <submittedName>
        <fullName evidence="2">SAM-dependent methyltransferase</fullName>
    </submittedName>
</protein>
<evidence type="ECO:0000259" key="1">
    <source>
        <dbReference type="Pfam" id="PF08241"/>
    </source>
</evidence>
<dbReference type="GO" id="GO:0032259">
    <property type="term" value="P:methylation"/>
    <property type="evidence" value="ECO:0007669"/>
    <property type="project" value="UniProtKB-KW"/>
</dbReference>
<accession>A0A2N7UH73</accession>
<dbReference type="EMBL" id="PNRG01000024">
    <property type="protein sequence ID" value="PMR79753.1"/>
    <property type="molecule type" value="Genomic_DNA"/>
</dbReference>
<dbReference type="SUPFAM" id="SSF53335">
    <property type="entry name" value="S-adenosyl-L-methionine-dependent methyltransferases"/>
    <property type="match status" value="1"/>
</dbReference>
<dbReference type="Proteomes" id="UP000235547">
    <property type="component" value="Unassembled WGS sequence"/>
</dbReference>
<keyword evidence="2" id="KW-0489">Methyltransferase</keyword>
<dbReference type="OrthoDB" id="9760689at2"/>
<proteinExistence type="predicted"/>
<gene>
    <name evidence="2" type="ORF">C1H70_11025</name>
</gene>
<dbReference type="GO" id="GO:0008757">
    <property type="term" value="F:S-adenosylmethionine-dependent methyltransferase activity"/>
    <property type="evidence" value="ECO:0007669"/>
    <property type="project" value="InterPro"/>
</dbReference>
<reference evidence="2 3" key="1">
    <citation type="submission" date="2018-01" db="EMBL/GenBank/DDBJ databases">
        <title>Halomonas endophytica sp. nov., isolated from storage liquid in the stems of Populus euphratica.</title>
        <authorList>
            <person name="Chen C."/>
        </authorList>
    </citation>
    <scope>NUCLEOTIDE SEQUENCE [LARGE SCALE GENOMIC DNA]</scope>
    <source>
        <strain evidence="2 3">BZ-SZ-XJ27</strain>
    </source>
</reference>
<dbReference type="Gene3D" id="3.40.50.150">
    <property type="entry name" value="Vaccinia Virus protein VP39"/>
    <property type="match status" value="1"/>
</dbReference>
<dbReference type="AlphaFoldDB" id="A0A2N7UH73"/>
<keyword evidence="2" id="KW-0808">Transferase</keyword>
<feature type="domain" description="Methyltransferase type 11" evidence="1">
    <location>
        <begin position="47"/>
        <end position="134"/>
    </location>
</feature>
<dbReference type="CDD" id="cd02440">
    <property type="entry name" value="AdoMet_MTases"/>
    <property type="match status" value="1"/>
</dbReference>
<dbReference type="PANTHER" id="PTHR43861:SF1">
    <property type="entry name" value="TRANS-ACONITATE 2-METHYLTRANSFERASE"/>
    <property type="match status" value="1"/>
</dbReference>